<evidence type="ECO:0000313" key="6">
    <source>
        <dbReference type="EMBL" id="MBB3930230.1"/>
    </source>
</evidence>
<dbReference type="PROSITE" id="PS51078">
    <property type="entry name" value="ICLR_ED"/>
    <property type="match status" value="1"/>
</dbReference>
<evidence type="ECO:0000256" key="1">
    <source>
        <dbReference type="ARBA" id="ARBA00023015"/>
    </source>
</evidence>
<evidence type="ECO:0000256" key="2">
    <source>
        <dbReference type="ARBA" id="ARBA00023125"/>
    </source>
</evidence>
<dbReference type="InterPro" id="IPR036390">
    <property type="entry name" value="WH_DNA-bd_sf"/>
</dbReference>
<dbReference type="EMBL" id="JACIDS010000002">
    <property type="protein sequence ID" value="MBB3930230.1"/>
    <property type="molecule type" value="Genomic_DNA"/>
</dbReference>
<dbReference type="InterPro" id="IPR014757">
    <property type="entry name" value="Tscrpt_reg_IclR_C"/>
</dbReference>
<gene>
    <name evidence="6" type="ORF">GGR25_001269</name>
</gene>
<dbReference type="InterPro" id="IPR011991">
    <property type="entry name" value="ArsR-like_HTH"/>
</dbReference>
<dbReference type="SUPFAM" id="SSF55781">
    <property type="entry name" value="GAF domain-like"/>
    <property type="match status" value="1"/>
</dbReference>
<evidence type="ECO:0000259" key="4">
    <source>
        <dbReference type="PROSITE" id="PS51077"/>
    </source>
</evidence>
<dbReference type="Gene3D" id="1.10.10.10">
    <property type="entry name" value="Winged helix-like DNA-binding domain superfamily/Winged helix DNA-binding domain"/>
    <property type="match status" value="1"/>
</dbReference>
<dbReference type="PROSITE" id="PS51077">
    <property type="entry name" value="HTH_ICLR"/>
    <property type="match status" value="1"/>
</dbReference>
<evidence type="ECO:0000256" key="3">
    <source>
        <dbReference type="ARBA" id="ARBA00023163"/>
    </source>
</evidence>
<feature type="domain" description="HTH iclR-type" evidence="4">
    <location>
        <begin position="22"/>
        <end position="87"/>
    </location>
</feature>
<dbReference type="InterPro" id="IPR036388">
    <property type="entry name" value="WH-like_DNA-bd_sf"/>
</dbReference>
<comment type="caution">
    <text evidence="6">The sequence shown here is derived from an EMBL/GenBank/DDBJ whole genome shotgun (WGS) entry which is preliminary data.</text>
</comment>
<dbReference type="InterPro" id="IPR050707">
    <property type="entry name" value="HTH_MetabolicPath_Reg"/>
</dbReference>
<evidence type="ECO:0000259" key="5">
    <source>
        <dbReference type="PROSITE" id="PS51078"/>
    </source>
</evidence>
<keyword evidence="1" id="KW-0805">Transcription regulation</keyword>
<dbReference type="Pfam" id="PF09339">
    <property type="entry name" value="HTH_IclR"/>
    <property type="match status" value="1"/>
</dbReference>
<sequence length="281" mass="29650">MMKQAVDKAEGKPAAAEDRYPLRSVGRALDVLQALGANSGKGMGVGEIAEAIGVSRSTAFTLLQTMVARGFVSDVRIGGARLYRLGLALVHLGDLAVAEMGITQVATPILQQLTDATQLTSRLAVLDDGYAVAIGRVDAPGPFRMTASLGRRELPHCSSVGKSLLCRLPEPQILAILARLGMPKRTEHTLTSPETLLADLREVARRGYSFDNEEDNLGVVCVGSAVFDRSGAAVAAISVTSMRLERSDTDLHHLGAVVRAFADRISHLLGGPAHSALPPLA</sequence>
<keyword evidence="7" id="KW-1185">Reference proteome</keyword>
<dbReference type="AlphaFoldDB" id="A0A840AJ53"/>
<dbReference type="RefSeq" id="WP_183397911.1">
    <property type="nucleotide sequence ID" value="NZ_JBHLWW010000001.1"/>
</dbReference>
<protein>
    <submittedName>
        <fullName evidence="6">IclR family acetate operon transcriptional repressor</fullName>
    </submittedName>
</protein>
<dbReference type="InterPro" id="IPR029016">
    <property type="entry name" value="GAF-like_dom_sf"/>
</dbReference>
<dbReference type="SMART" id="SM00346">
    <property type="entry name" value="HTH_ICLR"/>
    <property type="match status" value="1"/>
</dbReference>
<dbReference type="GO" id="GO:0003700">
    <property type="term" value="F:DNA-binding transcription factor activity"/>
    <property type="evidence" value="ECO:0007669"/>
    <property type="project" value="TreeGrafter"/>
</dbReference>
<name>A0A840AJ53_9HYPH</name>
<feature type="domain" description="IclR-ED" evidence="5">
    <location>
        <begin position="88"/>
        <end position="271"/>
    </location>
</feature>
<keyword evidence="3" id="KW-0804">Transcription</keyword>
<dbReference type="Proteomes" id="UP000553963">
    <property type="component" value="Unassembled WGS sequence"/>
</dbReference>
<keyword evidence="2" id="KW-0238">DNA-binding</keyword>
<dbReference type="PANTHER" id="PTHR30136">
    <property type="entry name" value="HELIX-TURN-HELIX TRANSCRIPTIONAL REGULATOR, ICLR FAMILY"/>
    <property type="match status" value="1"/>
</dbReference>
<proteinExistence type="predicted"/>
<dbReference type="Gene3D" id="3.30.450.40">
    <property type="match status" value="1"/>
</dbReference>
<dbReference type="PANTHER" id="PTHR30136:SF7">
    <property type="entry name" value="HTH-TYPE TRANSCRIPTIONAL REGULATOR KDGR-RELATED"/>
    <property type="match status" value="1"/>
</dbReference>
<dbReference type="SUPFAM" id="SSF46785">
    <property type="entry name" value="Winged helix' DNA-binding domain"/>
    <property type="match status" value="1"/>
</dbReference>
<reference evidence="6 7" key="1">
    <citation type="submission" date="2020-08" db="EMBL/GenBank/DDBJ databases">
        <title>Genomic Encyclopedia of Type Strains, Phase IV (KMG-IV): sequencing the most valuable type-strain genomes for metagenomic binning, comparative biology and taxonomic classification.</title>
        <authorList>
            <person name="Goeker M."/>
        </authorList>
    </citation>
    <scope>NUCLEOTIDE SEQUENCE [LARGE SCALE GENOMIC DNA]</scope>
    <source>
        <strain evidence="6 7">DSM 25966</strain>
    </source>
</reference>
<evidence type="ECO:0000313" key="7">
    <source>
        <dbReference type="Proteomes" id="UP000553963"/>
    </source>
</evidence>
<dbReference type="Pfam" id="PF01614">
    <property type="entry name" value="IclR_C"/>
    <property type="match status" value="1"/>
</dbReference>
<dbReference type="InterPro" id="IPR005471">
    <property type="entry name" value="Tscrpt_reg_IclR_N"/>
</dbReference>
<dbReference type="GO" id="GO:0003677">
    <property type="term" value="F:DNA binding"/>
    <property type="evidence" value="ECO:0007669"/>
    <property type="project" value="UniProtKB-KW"/>
</dbReference>
<organism evidence="6 7">
    <name type="scientific">Kaistia hirudinis</name>
    <dbReference type="NCBI Taxonomy" id="1293440"/>
    <lineage>
        <taxon>Bacteria</taxon>
        <taxon>Pseudomonadati</taxon>
        <taxon>Pseudomonadota</taxon>
        <taxon>Alphaproteobacteria</taxon>
        <taxon>Hyphomicrobiales</taxon>
        <taxon>Kaistiaceae</taxon>
        <taxon>Kaistia</taxon>
    </lineage>
</organism>
<dbReference type="CDD" id="cd00090">
    <property type="entry name" value="HTH_ARSR"/>
    <property type="match status" value="1"/>
</dbReference>
<accession>A0A840AJ53</accession>
<dbReference type="GO" id="GO:0045892">
    <property type="term" value="P:negative regulation of DNA-templated transcription"/>
    <property type="evidence" value="ECO:0007669"/>
    <property type="project" value="TreeGrafter"/>
</dbReference>